<comment type="caution">
    <text evidence="2">The sequence shown here is derived from an EMBL/GenBank/DDBJ whole genome shotgun (WGS) entry which is preliminary data.</text>
</comment>
<sequence>MCNYVTQKHKTFFASDEPNNRSKTVQNHATLGFRSSHGNRTTWERGLVFRAALPAQERKISDELRSIVSTCCMRHVLKLCFTTIRSAVPTMIQNHSIYKIRHTFFDDNVLDLSGADHVSVLGWTESGSENQQWSLTHEESNLYGIRSVISGKYAAVSGKPRNGAPIEVTDTLFLWEVGQENDPHGGEVYTLDLGGPQEDVEVWVEGEDRHQCWRLELQKSFDSDS</sequence>
<gene>
    <name evidence="2" type="ORF">D9756_001222</name>
</gene>
<evidence type="ECO:0000313" key="3">
    <source>
        <dbReference type="Proteomes" id="UP000559027"/>
    </source>
</evidence>
<protein>
    <recommendedName>
        <fullName evidence="1">Ricin B lectin domain-containing protein</fullName>
    </recommendedName>
</protein>
<evidence type="ECO:0000313" key="2">
    <source>
        <dbReference type="EMBL" id="KAF5357874.1"/>
    </source>
</evidence>
<feature type="domain" description="Ricin B lectin" evidence="1">
    <location>
        <begin position="98"/>
        <end position="167"/>
    </location>
</feature>
<organism evidence="2 3">
    <name type="scientific">Leucocoprinus leucothites</name>
    <dbReference type="NCBI Taxonomy" id="201217"/>
    <lineage>
        <taxon>Eukaryota</taxon>
        <taxon>Fungi</taxon>
        <taxon>Dikarya</taxon>
        <taxon>Basidiomycota</taxon>
        <taxon>Agaricomycotina</taxon>
        <taxon>Agaricomycetes</taxon>
        <taxon>Agaricomycetidae</taxon>
        <taxon>Agaricales</taxon>
        <taxon>Agaricineae</taxon>
        <taxon>Agaricaceae</taxon>
        <taxon>Leucocoprinus</taxon>
    </lineage>
</organism>
<dbReference type="Proteomes" id="UP000559027">
    <property type="component" value="Unassembled WGS sequence"/>
</dbReference>
<reference evidence="2 3" key="1">
    <citation type="journal article" date="2020" name="ISME J.">
        <title>Uncovering the hidden diversity of litter-decomposition mechanisms in mushroom-forming fungi.</title>
        <authorList>
            <person name="Floudas D."/>
            <person name="Bentzer J."/>
            <person name="Ahren D."/>
            <person name="Johansson T."/>
            <person name="Persson P."/>
            <person name="Tunlid A."/>
        </authorList>
    </citation>
    <scope>NUCLEOTIDE SEQUENCE [LARGE SCALE GENOMIC DNA]</scope>
    <source>
        <strain evidence="2 3">CBS 146.42</strain>
    </source>
</reference>
<dbReference type="EMBL" id="JAACJO010000005">
    <property type="protein sequence ID" value="KAF5357874.1"/>
    <property type="molecule type" value="Genomic_DNA"/>
</dbReference>
<dbReference type="AlphaFoldDB" id="A0A8H5G3T0"/>
<keyword evidence="3" id="KW-1185">Reference proteome</keyword>
<dbReference type="CDD" id="cd23422">
    <property type="entry name" value="beta-trefoil_Ricin_MPL_CNL"/>
    <property type="match status" value="1"/>
</dbReference>
<accession>A0A8H5G3T0</accession>
<dbReference type="OrthoDB" id="2131701at2759"/>
<dbReference type="InterPro" id="IPR000772">
    <property type="entry name" value="Ricin_B_lectin"/>
</dbReference>
<dbReference type="Pfam" id="PF14200">
    <property type="entry name" value="RicinB_lectin_2"/>
    <property type="match status" value="1"/>
</dbReference>
<evidence type="ECO:0000259" key="1">
    <source>
        <dbReference type="Pfam" id="PF14200"/>
    </source>
</evidence>
<name>A0A8H5G3T0_9AGAR</name>
<proteinExistence type="predicted"/>
<dbReference type="SUPFAM" id="SSF50370">
    <property type="entry name" value="Ricin B-like lectins"/>
    <property type="match status" value="1"/>
</dbReference>
<dbReference type="Gene3D" id="2.80.10.50">
    <property type="match status" value="1"/>
</dbReference>
<dbReference type="InterPro" id="IPR035992">
    <property type="entry name" value="Ricin_B-like_lectins"/>
</dbReference>